<feature type="transmembrane region" description="Helical" evidence="7">
    <location>
        <begin position="201"/>
        <end position="220"/>
    </location>
</feature>
<comment type="similarity">
    <text evidence="2">Belongs to the major facilitator superfamily. Proton-dependent oligopeptide transporter (POT/PTR) (TC 2.A.17) family.</text>
</comment>
<organism evidence="8 9">
    <name type="scientific">Pisum sativum</name>
    <name type="common">Garden pea</name>
    <name type="synonym">Lathyrus oleraceus</name>
    <dbReference type="NCBI Taxonomy" id="3888"/>
    <lineage>
        <taxon>Eukaryota</taxon>
        <taxon>Viridiplantae</taxon>
        <taxon>Streptophyta</taxon>
        <taxon>Embryophyta</taxon>
        <taxon>Tracheophyta</taxon>
        <taxon>Spermatophyta</taxon>
        <taxon>Magnoliopsida</taxon>
        <taxon>eudicotyledons</taxon>
        <taxon>Gunneridae</taxon>
        <taxon>Pentapetalae</taxon>
        <taxon>rosids</taxon>
        <taxon>fabids</taxon>
        <taxon>Fabales</taxon>
        <taxon>Fabaceae</taxon>
        <taxon>Papilionoideae</taxon>
        <taxon>50 kb inversion clade</taxon>
        <taxon>NPAAA clade</taxon>
        <taxon>Hologalegina</taxon>
        <taxon>IRL clade</taxon>
        <taxon>Fabeae</taxon>
        <taxon>Lathyrus</taxon>
    </lineage>
</organism>
<dbReference type="GO" id="GO:0016020">
    <property type="term" value="C:membrane"/>
    <property type="evidence" value="ECO:0007669"/>
    <property type="project" value="UniProtKB-SubCell"/>
</dbReference>
<dbReference type="Pfam" id="PF00854">
    <property type="entry name" value="PTR2"/>
    <property type="match status" value="1"/>
</dbReference>
<evidence type="ECO:0000256" key="4">
    <source>
        <dbReference type="ARBA" id="ARBA00022989"/>
    </source>
</evidence>
<evidence type="ECO:0000313" key="8">
    <source>
        <dbReference type="EMBL" id="KAI5437641.1"/>
    </source>
</evidence>
<keyword evidence="5 7" id="KW-0472">Membrane</keyword>
<gene>
    <name evidence="8" type="ORF">KIW84_023670</name>
</gene>
<feature type="transmembrane region" description="Helical" evidence="7">
    <location>
        <begin position="226"/>
        <end position="246"/>
    </location>
</feature>
<keyword evidence="4 7" id="KW-1133">Transmembrane helix</keyword>
<feature type="compositionally biased region" description="Basic and acidic residues" evidence="6">
    <location>
        <begin position="1"/>
        <end position="10"/>
    </location>
</feature>
<feature type="transmembrane region" description="Helical" evidence="7">
    <location>
        <begin position="150"/>
        <end position="168"/>
    </location>
</feature>
<feature type="transmembrane region" description="Helical" evidence="7">
    <location>
        <begin position="353"/>
        <end position="376"/>
    </location>
</feature>
<comment type="caution">
    <text evidence="8">The sequence shown here is derived from an EMBL/GenBank/DDBJ whole genome shotgun (WGS) entry which is preliminary data.</text>
</comment>
<keyword evidence="9" id="KW-1185">Reference proteome</keyword>
<dbReference type="PANTHER" id="PTHR11654">
    <property type="entry name" value="OLIGOPEPTIDE TRANSPORTER-RELATED"/>
    <property type="match status" value="1"/>
</dbReference>
<dbReference type="Gramene" id="Psat2g126520.1">
    <property type="protein sequence ID" value="Psat2g126520.1.cds"/>
    <property type="gene ID" value="Psat2g126520"/>
</dbReference>
<feature type="transmembrane region" description="Helical" evidence="7">
    <location>
        <begin position="508"/>
        <end position="534"/>
    </location>
</feature>
<evidence type="ECO:0000256" key="1">
    <source>
        <dbReference type="ARBA" id="ARBA00004141"/>
    </source>
</evidence>
<dbReference type="InterPro" id="IPR000109">
    <property type="entry name" value="POT_fam"/>
</dbReference>
<feature type="transmembrane region" description="Helical" evidence="7">
    <location>
        <begin position="49"/>
        <end position="68"/>
    </location>
</feature>
<dbReference type="Gene3D" id="1.20.1250.20">
    <property type="entry name" value="MFS general substrate transporter like domains"/>
    <property type="match status" value="1"/>
</dbReference>
<evidence type="ECO:0000256" key="7">
    <source>
        <dbReference type="SAM" id="Phobius"/>
    </source>
</evidence>
<dbReference type="OrthoDB" id="8904098at2759"/>
<dbReference type="SUPFAM" id="SSF103473">
    <property type="entry name" value="MFS general substrate transporter"/>
    <property type="match status" value="1"/>
</dbReference>
<proteinExistence type="inferred from homology"/>
<dbReference type="CDD" id="cd17416">
    <property type="entry name" value="MFS_NPF1_2"/>
    <property type="match status" value="1"/>
</dbReference>
<accession>A0A9D4YJH0</accession>
<feature type="transmembrane region" description="Helical" evidence="7">
    <location>
        <begin position="469"/>
        <end position="496"/>
    </location>
</feature>
<evidence type="ECO:0000256" key="6">
    <source>
        <dbReference type="SAM" id="MobiDB-lite"/>
    </source>
</evidence>
<reference evidence="8 9" key="1">
    <citation type="journal article" date="2022" name="Nat. Genet.">
        <title>Improved pea reference genome and pan-genome highlight genomic features and evolutionary characteristics.</title>
        <authorList>
            <person name="Yang T."/>
            <person name="Liu R."/>
            <person name="Luo Y."/>
            <person name="Hu S."/>
            <person name="Wang D."/>
            <person name="Wang C."/>
            <person name="Pandey M.K."/>
            <person name="Ge S."/>
            <person name="Xu Q."/>
            <person name="Li N."/>
            <person name="Li G."/>
            <person name="Huang Y."/>
            <person name="Saxena R.K."/>
            <person name="Ji Y."/>
            <person name="Li M."/>
            <person name="Yan X."/>
            <person name="He Y."/>
            <person name="Liu Y."/>
            <person name="Wang X."/>
            <person name="Xiang C."/>
            <person name="Varshney R.K."/>
            <person name="Ding H."/>
            <person name="Gao S."/>
            <person name="Zong X."/>
        </authorList>
    </citation>
    <scope>NUCLEOTIDE SEQUENCE [LARGE SCALE GENOMIC DNA]</scope>
    <source>
        <strain evidence="8 9">cv. Zhongwan 6</strain>
    </source>
</reference>
<feature type="region of interest" description="Disordered" evidence="6">
    <location>
        <begin position="1"/>
        <end position="34"/>
    </location>
</feature>
<dbReference type="InterPro" id="IPR036259">
    <property type="entry name" value="MFS_trans_sf"/>
</dbReference>
<feature type="transmembrane region" description="Helical" evidence="7">
    <location>
        <begin position="388"/>
        <end position="407"/>
    </location>
</feature>
<dbReference type="EMBL" id="JAMSHJ010000002">
    <property type="protein sequence ID" value="KAI5437641.1"/>
    <property type="molecule type" value="Genomic_DNA"/>
</dbReference>
<evidence type="ECO:0000313" key="9">
    <source>
        <dbReference type="Proteomes" id="UP001058974"/>
    </source>
</evidence>
<keyword evidence="3 7" id="KW-0812">Transmembrane</keyword>
<dbReference type="AlphaFoldDB" id="A0A9D4YJH0"/>
<feature type="transmembrane region" description="Helical" evidence="7">
    <location>
        <begin position="554"/>
        <end position="572"/>
    </location>
</feature>
<evidence type="ECO:0000256" key="3">
    <source>
        <dbReference type="ARBA" id="ARBA00022692"/>
    </source>
</evidence>
<feature type="transmembrane region" description="Helical" evidence="7">
    <location>
        <begin position="428"/>
        <end position="449"/>
    </location>
</feature>
<protein>
    <submittedName>
        <fullName evidence="8">Uncharacterized protein</fullName>
    </submittedName>
</protein>
<evidence type="ECO:0000256" key="5">
    <source>
        <dbReference type="ARBA" id="ARBA00023136"/>
    </source>
</evidence>
<comment type="subcellular location">
    <subcellularLocation>
        <location evidence="1">Membrane</location>
        <topology evidence="1">Multi-pass membrane protein</topology>
    </subcellularLocation>
</comment>
<dbReference type="Gramene" id="Psat02G0367000-T1">
    <property type="protein sequence ID" value="KAI5437641.1"/>
    <property type="gene ID" value="KIW84_023670"/>
</dbReference>
<feature type="transmembrane region" description="Helical" evidence="7">
    <location>
        <begin position="80"/>
        <end position="98"/>
    </location>
</feature>
<feature type="compositionally biased region" description="Basic and acidic residues" evidence="6">
    <location>
        <begin position="20"/>
        <end position="30"/>
    </location>
</feature>
<name>A0A9D4YJH0_PEA</name>
<evidence type="ECO:0000256" key="2">
    <source>
        <dbReference type="ARBA" id="ARBA00005982"/>
    </source>
</evidence>
<dbReference type="Proteomes" id="UP001058974">
    <property type="component" value="Chromosome 2"/>
</dbReference>
<dbReference type="GO" id="GO:0022857">
    <property type="term" value="F:transmembrane transporter activity"/>
    <property type="evidence" value="ECO:0007669"/>
    <property type="project" value="InterPro"/>
</dbReference>
<sequence length="608" mass="67924">MSEENNKTNHYESNGLSSSTKEKEQNIEKHGNKKPGGWKAMPFILGNETFERLAAFGLFANFMVYLTREFHLDQVHASNILNMWGGITNFAPLLGAFISDTYTGRFKAIAFGSFFSLLGMTVVTLTAWLPQLHPPSCSPQQQTLNQCVKATNSHVGFLFMGLIFLSIGSSGIRPCSIPFGVDQFDPTTEEGKKGINSFFNWYYTSFTVVLLITQTVIVYIQDSVSWKFGFAIPTLCMFCSIILFFVGRKIYVHVKPEGSILSSIAQVLVASYRKRKVKVPCEKVVDGIFYDPPLIGSAILSKLPSTNQFRVLDKGALIMEGDLNLDGTIVNQWNLVSIQQVEEVKCLARTFPIWAAGILGFTAMAQVGTFIVSQAMKMDRHLGPNFQIPAGSLGVVSFIIIGLWVPFYDRVCVPTLRKITKHEGGITLLQRIGIGMAFSIIAMIVAGYVEKIRRNVANSNPNPQGIAPMSVMWLFPQLILMGFCEAFNIIGLIEFFNRQFPDHMRSIANALFSCSFALANYVSSILVITVHNVTGTRSHPDWLTNDINVGRLDYFYYLLAGIGVFNLAYFVYVSQRYHYKGSVDIQEKQTQDVELGTKGELDYYTKEV</sequence>
<feature type="transmembrane region" description="Helical" evidence="7">
    <location>
        <begin position="110"/>
        <end position="130"/>
    </location>
</feature>